<dbReference type="GO" id="GO:0005507">
    <property type="term" value="F:copper ion binding"/>
    <property type="evidence" value="ECO:0007669"/>
    <property type="project" value="TreeGrafter"/>
</dbReference>
<evidence type="ECO:0000313" key="2">
    <source>
        <dbReference type="EMBL" id="PIQ85291.1"/>
    </source>
</evidence>
<sequence>MPRLNRQKNSPYFIISTASSKKEAHQLSRLLLQRKLAACVNIVYPIQSFFWWRRRINRANEALLLIKTVKSQVVAVESLLKKHHSYDVPEIIGWPIQKINQAYFDWLMTSLR</sequence>
<name>A0A2H0LLM8_9BACT</name>
<reference evidence="2 3" key="1">
    <citation type="submission" date="2017-09" db="EMBL/GenBank/DDBJ databases">
        <title>Depth-based differentiation of microbial function through sediment-hosted aquifers and enrichment of novel symbionts in the deep terrestrial subsurface.</title>
        <authorList>
            <person name="Probst A.J."/>
            <person name="Ladd B."/>
            <person name="Jarett J.K."/>
            <person name="Geller-Mcgrath D.E."/>
            <person name="Sieber C.M."/>
            <person name="Emerson J.B."/>
            <person name="Anantharaman K."/>
            <person name="Thomas B.C."/>
            <person name="Malmstrom R."/>
            <person name="Stieglmeier M."/>
            <person name="Klingl A."/>
            <person name="Woyke T."/>
            <person name="Ryan C.M."/>
            <person name="Banfield J.F."/>
        </authorList>
    </citation>
    <scope>NUCLEOTIDE SEQUENCE [LARGE SCALE GENOMIC DNA]</scope>
    <source>
        <strain evidence="2">CG11_big_fil_rev_8_21_14_0_20_45_26</strain>
    </source>
</reference>
<protein>
    <submittedName>
        <fullName evidence="2">Cytochrome C biogenesis protein CcdA</fullName>
    </submittedName>
</protein>
<dbReference type="InterPro" id="IPR011322">
    <property type="entry name" value="N-reg_PII-like_a/b"/>
</dbReference>
<gene>
    <name evidence="2" type="ORF">COV74_09445</name>
</gene>
<evidence type="ECO:0000256" key="1">
    <source>
        <dbReference type="ARBA" id="ARBA00010169"/>
    </source>
</evidence>
<dbReference type="EMBL" id="PCVY01000071">
    <property type="protein sequence ID" value="PIQ85291.1"/>
    <property type="molecule type" value="Genomic_DNA"/>
</dbReference>
<proteinExistence type="inferred from homology"/>
<dbReference type="Pfam" id="PF03091">
    <property type="entry name" value="CutA1"/>
    <property type="match status" value="1"/>
</dbReference>
<comment type="similarity">
    <text evidence="1">Belongs to the CutA family.</text>
</comment>
<accession>A0A2H0LLM8</accession>
<dbReference type="InterPro" id="IPR004323">
    <property type="entry name" value="Ion_tolerance_CutA"/>
</dbReference>
<dbReference type="Gene3D" id="3.30.70.120">
    <property type="match status" value="1"/>
</dbReference>
<dbReference type="PANTHER" id="PTHR23419">
    <property type="entry name" value="DIVALENT CATION TOLERANCE CUTA-RELATED"/>
    <property type="match status" value="1"/>
</dbReference>
<dbReference type="SUPFAM" id="SSF54913">
    <property type="entry name" value="GlnB-like"/>
    <property type="match status" value="1"/>
</dbReference>
<dbReference type="InterPro" id="IPR015867">
    <property type="entry name" value="N-reg_PII/ATP_PRibTrfase_C"/>
</dbReference>
<organism evidence="2 3">
    <name type="scientific">Candidatus Abzuiibacterium crystallinum</name>
    <dbReference type="NCBI Taxonomy" id="1974748"/>
    <lineage>
        <taxon>Bacteria</taxon>
        <taxon>Pseudomonadati</taxon>
        <taxon>Candidatus Omnitrophota</taxon>
        <taxon>Candidatus Abzuiibacterium</taxon>
    </lineage>
</organism>
<comment type="caution">
    <text evidence="2">The sequence shown here is derived from an EMBL/GenBank/DDBJ whole genome shotgun (WGS) entry which is preliminary data.</text>
</comment>
<evidence type="ECO:0000313" key="3">
    <source>
        <dbReference type="Proteomes" id="UP000230859"/>
    </source>
</evidence>
<dbReference type="Proteomes" id="UP000230859">
    <property type="component" value="Unassembled WGS sequence"/>
</dbReference>
<dbReference type="PANTHER" id="PTHR23419:SF8">
    <property type="entry name" value="FI09726P"/>
    <property type="match status" value="1"/>
</dbReference>
<dbReference type="AlphaFoldDB" id="A0A2H0LLM8"/>
<dbReference type="GO" id="GO:0010038">
    <property type="term" value="P:response to metal ion"/>
    <property type="evidence" value="ECO:0007669"/>
    <property type="project" value="InterPro"/>
</dbReference>